<gene>
    <name evidence="3" type="ORF">WKW77_07225</name>
</gene>
<dbReference type="InterPro" id="IPR006311">
    <property type="entry name" value="TAT_signal"/>
</dbReference>
<feature type="signal peptide" evidence="2">
    <location>
        <begin position="1"/>
        <end position="35"/>
    </location>
</feature>
<dbReference type="CDD" id="cd13578">
    <property type="entry name" value="PBP2_Bug27"/>
    <property type="match status" value="1"/>
</dbReference>
<evidence type="ECO:0000313" key="4">
    <source>
        <dbReference type="Proteomes" id="UP001365846"/>
    </source>
</evidence>
<dbReference type="Pfam" id="PF03401">
    <property type="entry name" value="TctC"/>
    <property type="match status" value="1"/>
</dbReference>
<protein>
    <submittedName>
        <fullName evidence="3">Tripartite tricarboxylate transporter substrate binding protein</fullName>
    </submittedName>
</protein>
<evidence type="ECO:0000256" key="2">
    <source>
        <dbReference type="SAM" id="SignalP"/>
    </source>
</evidence>
<dbReference type="Gene3D" id="3.40.190.150">
    <property type="entry name" value="Bordetella uptake gene, domain 1"/>
    <property type="match status" value="1"/>
</dbReference>
<evidence type="ECO:0000313" key="3">
    <source>
        <dbReference type="EMBL" id="MEJ8810855.1"/>
    </source>
</evidence>
<feature type="chain" id="PRO_5046473776" evidence="2">
    <location>
        <begin position="36"/>
        <end position="333"/>
    </location>
</feature>
<accession>A0ABU8VB27</accession>
<dbReference type="Proteomes" id="UP001365846">
    <property type="component" value="Unassembled WGS sequence"/>
</dbReference>
<dbReference type="RefSeq" id="WP_340356163.1">
    <property type="nucleotide sequence ID" value="NZ_JBBKZU010000002.1"/>
</dbReference>
<reference evidence="3 4" key="1">
    <citation type="submission" date="2024-03" db="EMBL/GenBank/DDBJ databases">
        <title>Novel species of the genus Variovorax.</title>
        <authorList>
            <person name="Liu Q."/>
            <person name="Xin Y.-H."/>
        </authorList>
    </citation>
    <scope>NUCLEOTIDE SEQUENCE [LARGE SCALE GENOMIC DNA]</scope>
    <source>
        <strain evidence="3 4">KACC 18899</strain>
    </source>
</reference>
<sequence>MPASPRLSIDRRGFHRLAASATLAALALASPFARAAFPDKPLRIIVPFAPGGPTDLMARSISKSMAASLGQPVIVDNKPGGGGVIGMSEVARGPADGYTMVFPSILAVTNPALMANYPFDTLRDFAPLTVVGFIPHAVVVRPDFPAKTLQELVAMGKAKPESLSYGSSGNGTSAHLGAALFVQRAGIRAVHVPYRGAGPAVQDLLGGQIQFMFLDMSSALGQIKAGKLRALAVAPKARFEGLPEVPTVAEQGYPGFDVHGWYGLLLRAGTPAPVMQRLYAEVKRALETQEVREIFRAQGIEPGGMPPAEFTALMRDDLALWKRTVEQLNIPMQ</sequence>
<comment type="similarity">
    <text evidence="1">Belongs to the UPF0065 (bug) family.</text>
</comment>
<dbReference type="PANTHER" id="PTHR42928:SF5">
    <property type="entry name" value="BLR1237 PROTEIN"/>
    <property type="match status" value="1"/>
</dbReference>
<name>A0ABU8VB27_9BURK</name>
<dbReference type="PANTHER" id="PTHR42928">
    <property type="entry name" value="TRICARBOXYLATE-BINDING PROTEIN"/>
    <property type="match status" value="1"/>
</dbReference>
<dbReference type="EMBL" id="JBBKZU010000002">
    <property type="protein sequence ID" value="MEJ8810855.1"/>
    <property type="molecule type" value="Genomic_DNA"/>
</dbReference>
<dbReference type="SUPFAM" id="SSF53850">
    <property type="entry name" value="Periplasmic binding protein-like II"/>
    <property type="match status" value="1"/>
</dbReference>
<dbReference type="InterPro" id="IPR042100">
    <property type="entry name" value="Bug_dom1"/>
</dbReference>
<evidence type="ECO:0000256" key="1">
    <source>
        <dbReference type="ARBA" id="ARBA00006987"/>
    </source>
</evidence>
<dbReference type="PIRSF" id="PIRSF017082">
    <property type="entry name" value="YflP"/>
    <property type="match status" value="1"/>
</dbReference>
<keyword evidence="2" id="KW-0732">Signal</keyword>
<organism evidence="3 4">
    <name type="scientific">Variovorax ureilyticus</name>
    <dbReference type="NCBI Taxonomy" id="1836198"/>
    <lineage>
        <taxon>Bacteria</taxon>
        <taxon>Pseudomonadati</taxon>
        <taxon>Pseudomonadota</taxon>
        <taxon>Betaproteobacteria</taxon>
        <taxon>Burkholderiales</taxon>
        <taxon>Comamonadaceae</taxon>
        <taxon>Variovorax</taxon>
    </lineage>
</organism>
<comment type="caution">
    <text evidence="3">The sequence shown here is derived from an EMBL/GenBank/DDBJ whole genome shotgun (WGS) entry which is preliminary data.</text>
</comment>
<keyword evidence="4" id="KW-1185">Reference proteome</keyword>
<dbReference type="InterPro" id="IPR005064">
    <property type="entry name" value="BUG"/>
</dbReference>
<proteinExistence type="inferred from homology"/>
<dbReference type="Gene3D" id="3.40.190.10">
    <property type="entry name" value="Periplasmic binding protein-like II"/>
    <property type="match status" value="1"/>
</dbReference>
<dbReference type="PROSITE" id="PS51318">
    <property type="entry name" value="TAT"/>
    <property type="match status" value="1"/>
</dbReference>